<dbReference type="AlphaFoldDB" id="W4H5N7"/>
<keyword evidence="1" id="KW-0175">Coiled coil</keyword>
<proteinExistence type="predicted"/>
<dbReference type="GeneID" id="20802941"/>
<dbReference type="STRING" id="112090.W4H5N7"/>
<dbReference type="InterPro" id="IPR003961">
    <property type="entry name" value="FN3_dom"/>
</dbReference>
<evidence type="ECO:0000313" key="3">
    <source>
        <dbReference type="EMBL" id="ETV87330.1"/>
    </source>
</evidence>
<dbReference type="VEuPathDB" id="FungiDB:H257_00945"/>
<dbReference type="Gene3D" id="1.10.287.1490">
    <property type="match status" value="1"/>
</dbReference>
<evidence type="ECO:0000256" key="1">
    <source>
        <dbReference type="SAM" id="Coils"/>
    </source>
</evidence>
<evidence type="ECO:0000259" key="2">
    <source>
        <dbReference type="SMART" id="SM00060"/>
    </source>
</evidence>
<dbReference type="EMBL" id="KI913115">
    <property type="protein sequence ID" value="ETV87330.1"/>
    <property type="molecule type" value="Genomic_DNA"/>
</dbReference>
<protein>
    <recommendedName>
        <fullName evidence="2">Fibronectin type-III domain-containing protein</fullName>
    </recommendedName>
</protein>
<dbReference type="InterPro" id="IPR036116">
    <property type="entry name" value="FN3_sf"/>
</dbReference>
<feature type="coiled-coil region" evidence="1">
    <location>
        <begin position="225"/>
        <end position="344"/>
    </location>
</feature>
<dbReference type="SUPFAM" id="SSF49265">
    <property type="entry name" value="Fibronectin type III"/>
    <property type="match status" value="1"/>
</dbReference>
<dbReference type="SMART" id="SM00060">
    <property type="entry name" value="FN3"/>
    <property type="match status" value="1"/>
</dbReference>
<gene>
    <name evidence="3" type="ORF">H257_00945</name>
</gene>
<sequence length="366" mass="42455">MGVRDLRIVARVIMSAAPLALPRVEVLSKTNMSLTVSMSPASTKMQLAYSEYGYVYYSWTEVDVVSSPCTIKGLQPNTCYVAKARHWNDESNGWSEYGPISQYMRTFSEEEETKRSSTYYEHALKLEKEQRQEMQHQIEKLQRMLTDPGSKKRQPTPQENLMESRMDVEATITKLKSEIKVQALSMESLEKMRRMDEQVITDLLAEQEKLRQLQTQQAPHEQQEIERLKAMLDANEAKLKKHQDQISTKQGQIQAFEASLASKQTEIARREGEVERLMDDCRRMMQEHADVAHCKQLELEDALLDAKQSLEKQLENNNLMHDEMQRLRHENAALKQSIEEFDSKIAPKLVHLEEENAELKLRLGRT</sequence>
<dbReference type="OrthoDB" id="67859at2759"/>
<feature type="domain" description="Fibronectin type-III" evidence="2">
    <location>
        <begin position="18"/>
        <end position="95"/>
    </location>
</feature>
<accession>W4H5N7</accession>
<reference evidence="3" key="1">
    <citation type="submission" date="2013-12" db="EMBL/GenBank/DDBJ databases">
        <title>The Genome Sequence of Aphanomyces astaci APO3.</title>
        <authorList>
            <consortium name="The Broad Institute Genomics Platform"/>
            <person name="Russ C."/>
            <person name="Tyler B."/>
            <person name="van West P."/>
            <person name="Dieguez-Uribeondo J."/>
            <person name="Young S.K."/>
            <person name="Zeng Q."/>
            <person name="Gargeya S."/>
            <person name="Fitzgerald M."/>
            <person name="Abouelleil A."/>
            <person name="Alvarado L."/>
            <person name="Chapman S.B."/>
            <person name="Gainer-Dewar J."/>
            <person name="Goldberg J."/>
            <person name="Griggs A."/>
            <person name="Gujja S."/>
            <person name="Hansen M."/>
            <person name="Howarth C."/>
            <person name="Imamovic A."/>
            <person name="Ireland A."/>
            <person name="Larimer J."/>
            <person name="McCowan C."/>
            <person name="Murphy C."/>
            <person name="Pearson M."/>
            <person name="Poon T.W."/>
            <person name="Priest M."/>
            <person name="Roberts A."/>
            <person name="Saif S."/>
            <person name="Shea T."/>
            <person name="Sykes S."/>
            <person name="Wortman J."/>
            <person name="Nusbaum C."/>
            <person name="Birren B."/>
        </authorList>
    </citation>
    <scope>NUCLEOTIDE SEQUENCE [LARGE SCALE GENOMIC DNA]</scope>
    <source>
        <strain evidence="3">APO3</strain>
    </source>
</reference>
<dbReference type="RefSeq" id="XP_009822193.1">
    <property type="nucleotide sequence ID" value="XM_009823891.1"/>
</dbReference>
<name>W4H5N7_APHAT</name>
<organism evidence="3">
    <name type="scientific">Aphanomyces astaci</name>
    <name type="common">Crayfish plague agent</name>
    <dbReference type="NCBI Taxonomy" id="112090"/>
    <lineage>
        <taxon>Eukaryota</taxon>
        <taxon>Sar</taxon>
        <taxon>Stramenopiles</taxon>
        <taxon>Oomycota</taxon>
        <taxon>Saprolegniomycetes</taxon>
        <taxon>Saprolegniales</taxon>
        <taxon>Verrucalvaceae</taxon>
        <taxon>Aphanomyces</taxon>
    </lineage>
</organism>